<evidence type="ECO:0000256" key="2">
    <source>
        <dbReference type="ARBA" id="ARBA00022598"/>
    </source>
</evidence>
<dbReference type="Gene3D" id="2.30.38.10">
    <property type="entry name" value="Luciferase, Domain 3"/>
    <property type="match status" value="1"/>
</dbReference>
<comment type="similarity">
    <text evidence="1">Belongs to the ATP-dependent AMP-binding enzyme family.</text>
</comment>
<dbReference type="PROSITE" id="PS00455">
    <property type="entry name" value="AMP_BINDING"/>
    <property type="match status" value="1"/>
</dbReference>
<dbReference type="PANTHER" id="PTHR43767:SF1">
    <property type="entry name" value="NONRIBOSOMAL PEPTIDE SYNTHASE PES1 (EUROFUNG)-RELATED"/>
    <property type="match status" value="1"/>
</dbReference>
<dbReference type="InterPro" id="IPR000873">
    <property type="entry name" value="AMP-dep_synth/lig_dom"/>
</dbReference>
<keyword evidence="2 5" id="KW-0436">Ligase</keyword>
<dbReference type="PANTHER" id="PTHR43767">
    <property type="entry name" value="LONG-CHAIN-FATTY-ACID--COA LIGASE"/>
    <property type="match status" value="1"/>
</dbReference>
<dbReference type="EMBL" id="JAGYPF010000004">
    <property type="protein sequence ID" value="MBS4215196.1"/>
    <property type="molecule type" value="Genomic_DNA"/>
</dbReference>
<evidence type="ECO:0000313" key="5">
    <source>
        <dbReference type="EMBL" id="MBS4215196.1"/>
    </source>
</evidence>
<dbReference type="InterPro" id="IPR045851">
    <property type="entry name" value="AMP-bd_C_sf"/>
</dbReference>
<reference evidence="5" key="1">
    <citation type="submission" date="2021-05" db="EMBL/GenBank/DDBJ databases">
        <title>Novel Bacillus species.</title>
        <authorList>
            <person name="Liu G."/>
        </authorList>
    </citation>
    <scope>NUCLEOTIDE SEQUENCE</scope>
    <source>
        <strain evidence="5">FJAT-49825</strain>
    </source>
</reference>
<dbReference type="InterPro" id="IPR020845">
    <property type="entry name" value="AMP-binding_CS"/>
</dbReference>
<evidence type="ECO:0000256" key="1">
    <source>
        <dbReference type="ARBA" id="ARBA00006432"/>
    </source>
</evidence>
<dbReference type="InterPro" id="IPR050237">
    <property type="entry name" value="ATP-dep_AMP-bd_enzyme"/>
</dbReference>
<dbReference type="Gene3D" id="3.40.50.980">
    <property type="match status" value="2"/>
</dbReference>
<proteinExistence type="inferred from homology"/>
<sequence length="517" mass="58527">MLVKHNTFTVGEIPQFFGERFDTKNKLAVKSNDGFSITWGELNERSNKIARLITEDFQLKKGDSVITFLHNCGQYPEIIYGIGKAGLIVAPISFRFVARELKYAIDHSDARAIILSESLYDVFKEIKDDIQIPPENVLIIGNGELANYDNRISQKSGQNVQITAEEDDYFWMGLTGGTTGYPKAALTTHRSMVEHWRRITIEFTVLEDDYELICGAFYHGLGFLLGLQQLSVGGSLYICNTFNPSLVLEIIEEEKITATPMVPTMYNDILNYPQKKDFDVTSMRVLVCAGSALLTRTKKGTIEYFSNAGLYEYYGSTEHGFFTIIKPKDQLRKNRSCGLPFYWMQIKILDENGNPVQQGEVGEIYKKGLLLGKEYYKNKEATEQNFRGDWASSGDMGYLDEEGFLYIVDRKKDMIISGGVNIFPTEIEEILQSHPSIKEVSVVGLPDEKWGEVVSAFIVKSDQDELTQVDIVSYCDGRLANYKKPKYIEFLDSLPKNAAGKILRRELRDLKSKSGIV</sequence>
<evidence type="ECO:0000313" key="6">
    <source>
        <dbReference type="Proteomes" id="UP000679749"/>
    </source>
</evidence>
<dbReference type="Pfam" id="PF13193">
    <property type="entry name" value="AMP-binding_C"/>
    <property type="match status" value="1"/>
</dbReference>
<accession>A0A942U5P9</accession>
<feature type="domain" description="AMP-binding enzyme C-terminal" evidence="4">
    <location>
        <begin position="426"/>
        <end position="501"/>
    </location>
</feature>
<dbReference type="GO" id="GO:0016878">
    <property type="term" value="F:acid-thiol ligase activity"/>
    <property type="evidence" value="ECO:0007669"/>
    <property type="project" value="UniProtKB-ARBA"/>
</dbReference>
<name>A0A942U5P9_9BACI</name>
<feature type="domain" description="AMP-dependent synthetase/ligase" evidence="3">
    <location>
        <begin position="23"/>
        <end position="376"/>
    </location>
</feature>
<dbReference type="RefSeq" id="WP_213119674.1">
    <property type="nucleotide sequence ID" value="NZ_JAGYPF010000004.1"/>
</dbReference>
<dbReference type="SUPFAM" id="SSF56801">
    <property type="entry name" value="Acetyl-CoA synthetase-like"/>
    <property type="match status" value="1"/>
</dbReference>
<protein>
    <submittedName>
        <fullName evidence="5">Acyl--CoA ligase</fullName>
    </submittedName>
</protein>
<dbReference type="InterPro" id="IPR025110">
    <property type="entry name" value="AMP-bd_C"/>
</dbReference>
<dbReference type="AlphaFoldDB" id="A0A942U5P9"/>
<dbReference type="Gene3D" id="3.30.300.30">
    <property type="match status" value="1"/>
</dbReference>
<dbReference type="FunFam" id="3.30.300.30:FF:000008">
    <property type="entry name" value="2,3-dihydroxybenzoate-AMP ligase"/>
    <property type="match status" value="1"/>
</dbReference>
<evidence type="ECO:0000259" key="3">
    <source>
        <dbReference type="Pfam" id="PF00501"/>
    </source>
</evidence>
<keyword evidence="6" id="KW-1185">Reference proteome</keyword>
<gene>
    <name evidence="5" type="ORF">KHA99_22395</name>
</gene>
<organism evidence="5 6">
    <name type="scientific">Neobacillus rhizophilus</name>
    <dbReference type="NCBI Taxonomy" id="2833579"/>
    <lineage>
        <taxon>Bacteria</taxon>
        <taxon>Bacillati</taxon>
        <taxon>Bacillota</taxon>
        <taxon>Bacilli</taxon>
        <taxon>Bacillales</taxon>
        <taxon>Bacillaceae</taxon>
        <taxon>Neobacillus</taxon>
    </lineage>
</organism>
<dbReference type="Proteomes" id="UP000679749">
    <property type="component" value="Unassembled WGS sequence"/>
</dbReference>
<comment type="caution">
    <text evidence="5">The sequence shown here is derived from an EMBL/GenBank/DDBJ whole genome shotgun (WGS) entry which is preliminary data.</text>
</comment>
<evidence type="ECO:0000259" key="4">
    <source>
        <dbReference type="Pfam" id="PF13193"/>
    </source>
</evidence>
<dbReference type="Pfam" id="PF00501">
    <property type="entry name" value="AMP-binding"/>
    <property type="match status" value="1"/>
</dbReference>